<accession>A0A0M5KYZ5</accession>
<dbReference type="AlphaFoldDB" id="A0A0M5KYZ5"/>
<organism evidence="1 2">
    <name type="scientific">Altererythrobacter epoxidivorans</name>
    <dbReference type="NCBI Taxonomy" id="361183"/>
    <lineage>
        <taxon>Bacteria</taxon>
        <taxon>Pseudomonadati</taxon>
        <taxon>Pseudomonadota</taxon>
        <taxon>Alphaproteobacteria</taxon>
        <taxon>Sphingomonadales</taxon>
        <taxon>Erythrobacteraceae</taxon>
        <taxon>Altererythrobacter</taxon>
    </lineage>
</organism>
<gene>
    <name evidence="1" type="ORF">AMC99_02286</name>
</gene>
<dbReference type="STRING" id="361183.AMC99_02286"/>
<name>A0A0M5KYZ5_9SPHN</name>
<reference evidence="1 2" key="1">
    <citation type="submission" date="2015-09" db="EMBL/GenBank/DDBJ databases">
        <title>Complete genome sequence of a benzo[a]pyrene-degrading bacterium Altererythrobacter epoxidivorans CGMCC 1.7731T.</title>
        <authorList>
            <person name="Li Z."/>
            <person name="Cheng H."/>
            <person name="Huo Y."/>
            <person name="Xu X."/>
        </authorList>
    </citation>
    <scope>NUCLEOTIDE SEQUENCE [LARGE SCALE GENOMIC DNA]</scope>
    <source>
        <strain evidence="1 2">CGMCC 1.7731</strain>
    </source>
</reference>
<evidence type="ECO:0000313" key="2">
    <source>
        <dbReference type="Proteomes" id="UP000057938"/>
    </source>
</evidence>
<dbReference type="KEGG" id="aep:AMC99_02286"/>
<keyword evidence="2" id="KW-1185">Reference proteome</keyword>
<proteinExistence type="predicted"/>
<sequence>MSEGASPFSLPLPLRAMPASRLNETLGILRYPGCTGIRAISGRGVCDDENAQGRT</sequence>
<protein>
    <submittedName>
        <fullName evidence="1">Uncharacterized protein</fullName>
    </submittedName>
</protein>
<evidence type="ECO:0000313" key="1">
    <source>
        <dbReference type="EMBL" id="ALE17561.1"/>
    </source>
</evidence>
<dbReference type="EMBL" id="CP012669">
    <property type="protein sequence ID" value="ALE17561.1"/>
    <property type="molecule type" value="Genomic_DNA"/>
</dbReference>
<dbReference type="Proteomes" id="UP000057938">
    <property type="component" value="Chromosome"/>
</dbReference>